<dbReference type="EMBL" id="ML979132">
    <property type="protein sequence ID" value="KAF1920501.1"/>
    <property type="molecule type" value="Genomic_DNA"/>
</dbReference>
<name>A0A6A5QXI7_AMPQU</name>
<dbReference type="Proteomes" id="UP000800096">
    <property type="component" value="Unassembled WGS sequence"/>
</dbReference>
<feature type="transmembrane region" description="Helical" evidence="1">
    <location>
        <begin position="54"/>
        <end position="74"/>
    </location>
</feature>
<evidence type="ECO:0000313" key="3">
    <source>
        <dbReference type="Proteomes" id="UP000800096"/>
    </source>
</evidence>
<keyword evidence="1" id="KW-0472">Membrane</keyword>
<dbReference type="AlphaFoldDB" id="A0A6A5QXI7"/>
<gene>
    <name evidence="2" type="ORF">BDU57DRAFT_508849</name>
</gene>
<evidence type="ECO:0000313" key="2">
    <source>
        <dbReference type="EMBL" id="KAF1920501.1"/>
    </source>
</evidence>
<keyword evidence="1" id="KW-0812">Transmembrane</keyword>
<organism evidence="2 3">
    <name type="scientific">Ampelomyces quisqualis</name>
    <name type="common">Powdery mildew agent</name>
    <dbReference type="NCBI Taxonomy" id="50730"/>
    <lineage>
        <taxon>Eukaryota</taxon>
        <taxon>Fungi</taxon>
        <taxon>Dikarya</taxon>
        <taxon>Ascomycota</taxon>
        <taxon>Pezizomycotina</taxon>
        <taxon>Dothideomycetes</taxon>
        <taxon>Pleosporomycetidae</taxon>
        <taxon>Pleosporales</taxon>
        <taxon>Pleosporineae</taxon>
        <taxon>Phaeosphaeriaceae</taxon>
        <taxon>Ampelomyces</taxon>
    </lineage>
</organism>
<feature type="transmembrane region" description="Helical" evidence="1">
    <location>
        <begin position="22"/>
        <end position="42"/>
    </location>
</feature>
<protein>
    <submittedName>
        <fullName evidence="2">Uncharacterized protein</fullName>
    </submittedName>
</protein>
<sequence length="80" mass="8933">MDALLTTRVCGFSTSLRSCVTGVQYLGVSITLICSLASSWLVSSSSILRWRVGFWKLACVILWNSWAWCAWVGVGWRCLL</sequence>
<evidence type="ECO:0000256" key="1">
    <source>
        <dbReference type="SAM" id="Phobius"/>
    </source>
</evidence>
<keyword evidence="1" id="KW-1133">Transmembrane helix</keyword>
<accession>A0A6A5QXI7</accession>
<keyword evidence="3" id="KW-1185">Reference proteome</keyword>
<reference evidence="2" key="1">
    <citation type="journal article" date="2020" name="Stud. Mycol.">
        <title>101 Dothideomycetes genomes: a test case for predicting lifestyles and emergence of pathogens.</title>
        <authorList>
            <person name="Haridas S."/>
            <person name="Albert R."/>
            <person name="Binder M."/>
            <person name="Bloem J."/>
            <person name="Labutti K."/>
            <person name="Salamov A."/>
            <person name="Andreopoulos B."/>
            <person name="Baker S."/>
            <person name="Barry K."/>
            <person name="Bills G."/>
            <person name="Bluhm B."/>
            <person name="Cannon C."/>
            <person name="Castanera R."/>
            <person name="Culley D."/>
            <person name="Daum C."/>
            <person name="Ezra D."/>
            <person name="Gonzalez J."/>
            <person name="Henrissat B."/>
            <person name="Kuo A."/>
            <person name="Liang C."/>
            <person name="Lipzen A."/>
            <person name="Lutzoni F."/>
            <person name="Magnuson J."/>
            <person name="Mondo S."/>
            <person name="Nolan M."/>
            <person name="Ohm R."/>
            <person name="Pangilinan J."/>
            <person name="Park H.-J."/>
            <person name="Ramirez L."/>
            <person name="Alfaro M."/>
            <person name="Sun H."/>
            <person name="Tritt A."/>
            <person name="Yoshinaga Y."/>
            <person name="Zwiers L.-H."/>
            <person name="Turgeon B."/>
            <person name="Goodwin S."/>
            <person name="Spatafora J."/>
            <person name="Crous P."/>
            <person name="Grigoriev I."/>
        </authorList>
    </citation>
    <scope>NUCLEOTIDE SEQUENCE</scope>
    <source>
        <strain evidence="2">HMLAC05119</strain>
    </source>
</reference>
<proteinExistence type="predicted"/>